<comment type="caution">
    <text evidence="2">The sequence shown here is derived from an EMBL/GenBank/DDBJ whole genome shotgun (WGS) entry which is preliminary data.</text>
</comment>
<evidence type="ECO:0000313" key="2">
    <source>
        <dbReference type="EMBL" id="MBC5863321.1"/>
    </source>
</evidence>
<feature type="signal peptide" evidence="1">
    <location>
        <begin position="1"/>
        <end position="20"/>
    </location>
</feature>
<keyword evidence="3" id="KW-1185">Reference proteome</keyword>
<reference evidence="2 3" key="1">
    <citation type="submission" date="2020-08" db="EMBL/GenBank/DDBJ databases">
        <title>Description of novel Flavobacterium F-400 isolate.</title>
        <authorList>
            <person name="Saticioglu I."/>
            <person name="Duman M."/>
            <person name="Altun S."/>
        </authorList>
    </citation>
    <scope>NUCLEOTIDE SEQUENCE [LARGE SCALE GENOMIC DNA]</scope>
    <source>
        <strain evidence="2 3">F-400</strain>
    </source>
</reference>
<feature type="chain" id="PRO_5046461853" description="Lipoprotein" evidence="1">
    <location>
        <begin position="21"/>
        <end position="128"/>
    </location>
</feature>
<keyword evidence="1" id="KW-0732">Signal</keyword>
<accession>A0ABR7JGE9</accession>
<evidence type="ECO:0000256" key="1">
    <source>
        <dbReference type="SAM" id="SignalP"/>
    </source>
</evidence>
<protein>
    <recommendedName>
        <fullName evidence="4">Lipoprotein</fullName>
    </recommendedName>
</protein>
<dbReference type="EMBL" id="JACRUM010000003">
    <property type="protein sequence ID" value="MBC5863321.1"/>
    <property type="molecule type" value="Genomic_DNA"/>
</dbReference>
<evidence type="ECO:0000313" key="3">
    <source>
        <dbReference type="Proteomes" id="UP000621670"/>
    </source>
</evidence>
<organism evidence="2 3">
    <name type="scientific">Flavobacterium turcicum</name>
    <dbReference type="NCBI Taxonomy" id="2764718"/>
    <lineage>
        <taxon>Bacteria</taxon>
        <taxon>Pseudomonadati</taxon>
        <taxon>Bacteroidota</taxon>
        <taxon>Flavobacteriia</taxon>
        <taxon>Flavobacteriales</taxon>
        <taxon>Flavobacteriaceae</taxon>
        <taxon>Flavobacterium</taxon>
    </lineage>
</organism>
<name>A0ABR7JGE9_9FLAO</name>
<dbReference type="PROSITE" id="PS51257">
    <property type="entry name" value="PROKAR_LIPOPROTEIN"/>
    <property type="match status" value="1"/>
</dbReference>
<sequence>MRKLILSAITLALVSCGASIKSNFTTQLAPISMDQKVAILDLKNEVPSGAQKIGTASYGDTGFSTDCDFNSNLINARKIARQNGANVIKVTEKKEPNFFGSSCYRIKVDFYSYQGDVTQLDQYQIQIN</sequence>
<evidence type="ECO:0008006" key="4">
    <source>
        <dbReference type="Google" id="ProtNLM"/>
    </source>
</evidence>
<gene>
    <name evidence="2" type="ORF">H8R26_07775</name>
</gene>
<dbReference type="Proteomes" id="UP000621670">
    <property type="component" value="Unassembled WGS sequence"/>
</dbReference>
<proteinExistence type="predicted"/>
<dbReference type="RefSeq" id="WP_166135262.1">
    <property type="nucleotide sequence ID" value="NZ_JAAOBY010000003.1"/>
</dbReference>